<dbReference type="SUPFAM" id="SSF52540">
    <property type="entry name" value="P-loop containing nucleoside triphosphate hydrolases"/>
    <property type="match status" value="1"/>
</dbReference>
<dbReference type="Proteomes" id="UP000054097">
    <property type="component" value="Unassembled WGS sequence"/>
</dbReference>
<reference evidence="2 3" key="1">
    <citation type="submission" date="2014-04" db="EMBL/GenBank/DDBJ databases">
        <authorList>
            <consortium name="DOE Joint Genome Institute"/>
            <person name="Kuo A."/>
            <person name="Zuccaro A."/>
            <person name="Kohler A."/>
            <person name="Nagy L.G."/>
            <person name="Floudas D."/>
            <person name="Copeland A."/>
            <person name="Barry K.W."/>
            <person name="Cichocki N."/>
            <person name="Veneault-Fourrey C."/>
            <person name="LaButti K."/>
            <person name="Lindquist E.A."/>
            <person name="Lipzen A."/>
            <person name="Lundell T."/>
            <person name="Morin E."/>
            <person name="Murat C."/>
            <person name="Sun H."/>
            <person name="Tunlid A."/>
            <person name="Henrissat B."/>
            <person name="Grigoriev I.V."/>
            <person name="Hibbett D.S."/>
            <person name="Martin F."/>
            <person name="Nordberg H.P."/>
            <person name="Cantor M.N."/>
            <person name="Hua S.X."/>
        </authorList>
    </citation>
    <scope>NUCLEOTIDE SEQUENCE [LARGE SCALE GENOMIC DNA]</scope>
    <source>
        <strain evidence="2 3">MAFF 305830</strain>
    </source>
</reference>
<evidence type="ECO:0000313" key="2">
    <source>
        <dbReference type="EMBL" id="KIM28180.1"/>
    </source>
</evidence>
<dbReference type="OrthoDB" id="1658288at2759"/>
<reference evidence="3" key="2">
    <citation type="submission" date="2015-01" db="EMBL/GenBank/DDBJ databases">
        <title>Evolutionary Origins and Diversification of the Mycorrhizal Mutualists.</title>
        <authorList>
            <consortium name="DOE Joint Genome Institute"/>
            <consortium name="Mycorrhizal Genomics Consortium"/>
            <person name="Kohler A."/>
            <person name="Kuo A."/>
            <person name="Nagy L.G."/>
            <person name="Floudas D."/>
            <person name="Copeland A."/>
            <person name="Barry K.W."/>
            <person name="Cichocki N."/>
            <person name="Veneault-Fourrey C."/>
            <person name="LaButti K."/>
            <person name="Lindquist E.A."/>
            <person name="Lipzen A."/>
            <person name="Lundell T."/>
            <person name="Morin E."/>
            <person name="Murat C."/>
            <person name="Riley R."/>
            <person name="Ohm R."/>
            <person name="Sun H."/>
            <person name="Tunlid A."/>
            <person name="Henrissat B."/>
            <person name="Grigoriev I.V."/>
            <person name="Hibbett D.S."/>
            <person name="Martin F."/>
        </authorList>
    </citation>
    <scope>NUCLEOTIDE SEQUENCE [LARGE SCALE GENOMIC DNA]</scope>
    <source>
        <strain evidence="3">MAFF 305830</strain>
    </source>
</reference>
<evidence type="ECO:0000259" key="1">
    <source>
        <dbReference type="Pfam" id="PF00931"/>
    </source>
</evidence>
<gene>
    <name evidence="2" type="ORF">M408DRAFT_70248</name>
</gene>
<keyword evidence="3" id="KW-1185">Reference proteome</keyword>
<dbReference type="InterPro" id="IPR002182">
    <property type="entry name" value="NB-ARC"/>
</dbReference>
<dbReference type="STRING" id="933852.A0A0C3AUE8"/>
<protein>
    <recommendedName>
        <fullName evidence="1">NB-ARC domain-containing protein</fullName>
    </recommendedName>
</protein>
<proteinExistence type="predicted"/>
<organism evidence="2 3">
    <name type="scientific">Serendipita vermifera MAFF 305830</name>
    <dbReference type="NCBI Taxonomy" id="933852"/>
    <lineage>
        <taxon>Eukaryota</taxon>
        <taxon>Fungi</taxon>
        <taxon>Dikarya</taxon>
        <taxon>Basidiomycota</taxon>
        <taxon>Agaricomycotina</taxon>
        <taxon>Agaricomycetes</taxon>
        <taxon>Sebacinales</taxon>
        <taxon>Serendipitaceae</taxon>
        <taxon>Serendipita</taxon>
    </lineage>
</organism>
<accession>A0A0C3AUE8</accession>
<dbReference type="GO" id="GO:0043531">
    <property type="term" value="F:ADP binding"/>
    <property type="evidence" value="ECO:0007669"/>
    <property type="project" value="InterPro"/>
</dbReference>
<feature type="domain" description="NB-ARC" evidence="1">
    <location>
        <begin position="23"/>
        <end position="162"/>
    </location>
</feature>
<dbReference type="PANTHER" id="PTHR35205">
    <property type="entry name" value="NB-ARC AND TPR DOMAIN PROTEIN"/>
    <property type="match status" value="1"/>
</dbReference>
<dbReference type="EMBL" id="KN824294">
    <property type="protein sequence ID" value="KIM28180.1"/>
    <property type="molecule type" value="Genomic_DNA"/>
</dbReference>
<dbReference type="PANTHER" id="PTHR35205:SF1">
    <property type="entry name" value="ZU5 DOMAIN-CONTAINING PROTEIN"/>
    <property type="match status" value="1"/>
</dbReference>
<evidence type="ECO:0000313" key="3">
    <source>
        <dbReference type="Proteomes" id="UP000054097"/>
    </source>
</evidence>
<dbReference type="HOGENOM" id="CLU_000288_125_0_1"/>
<dbReference type="InterPro" id="IPR027417">
    <property type="entry name" value="P-loop_NTPase"/>
</dbReference>
<dbReference type="Pfam" id="PF00931">
    <property type="entry name" value="NB-ARC"/>
    <property type="match status" value="1"/>
</dbReference>
<sequence length="425" mass="48899">MRRDAWNFVRTTLLGRNEPHSAHEPRILIVTGIGGCGKTQLMLKFMNEHEGEFAYRFFIDGSSEDRIHEDIVRNVRNFRKQYSQKEFSDCLAFLSQPPIDGTRGLLVYDNVDYLTLDLSSLLPRGSHCAIAITSRNSTLGDNYPETHLALDAMSMEEATELLLHLRVTITHPVRKDAEILAQMLGCLPIALQQAQSYMQQTKCSINTYLKRLSSSRYKLLGREIRHQLNLKAISTYATFETSFVRLSVHLQKLLRLLACFHWNRFPTELITLAAEHHFSDYEWMRLECADEFSMGKRMLEEIFLRNGEWDITDLDEAIVSLQSYSLVTSFWGVDTSLLRIHPLVHEWLRLSTAENDQREYQSAAILLLALGSRNNRNAATQYLASHVMHMSPLWDDLHVNDAVAFGHILHKNGLYQAASRLRDMV</sequence>
<dbReference type="AlphaFoldDB" id="A0A0C3AUE8"/>
<feature type="non-terminal residue" evidence="2">
    <location>
        <position position="425"/>
    </location>
</feature>
<name>A0A0C3AUE8_SERVB</name>
<dbReference type="Gene3D" id="3.40.50.300">
    <property type="entry name" value="P-loop containing nucleotide triphosphate hydrolases"/>
    <property type="match status" value="1"/>
</dbReference>